<dbReference type="CDD" id="cd04186">
    <property type="entry name" value="GT_2_like_c"/>
    <property type="match status" value="1"/>
</dbReference>
<keyword evidence="1" id="KW-0812">Transmembrane</keyword>
<keyword evidence="1" id="KW-0472">Membrane</keyword>
<comment type="caution">
    <text evidence="3">The sequence shown here is derived from an EMBL/GenBank/DDBJ whole genome shotgun (WGS) entry which is preliminary data.</text>
</comment>
<dbReference type="SUPFAM" id="SSF53448">
    <property type="entry name" value="Nucleotide-diphospho-sugar transferases"/>
    <property type="match status" value="1"/>
</dbReference>
<dbReference type="Pfam" id="PF00535">
    <property type="entry name" value="Glycos_transf_2"/>
    <property type="match status" value="1"/>
</dbReference>
<dbReference type="InterPro" id="IPR001173">
    <property type="entry name" value="Glyco_trans_2-like"/>
</dbReference>
<evidence type="ECO:0000259" key="2">
    <source>
        <dbReference type="Pfam" id="PF00535"/>
    </source>
</evidence>
<keyword evidence="3" id="KW-0808">Transferase</keyword>
<protein>
    <submittedName>
        <fullName evidence="3">Glycosyltransferase family 2 protein</fullName>
    </submittedName>
</protein>
<keyword evidence="1" id="KW-1133">Transmembrane helix</keyword>
<evidence type="ECO:0000313" key="3">
    <source>
        <dbReference type="EMBL" id="HGK29018.1"/>
    </source>
</evidence>
<dbReference type="EMBL" id="DSUT01000185">
    <property type="protein sequence ID" value="HGK29018.1"/>
    <property type="molecule type" value="Genomic_DNA"/>
</dbReference>
<organism evidence="3">
    <name type="scientific">candidate division WOR-3 bacterium</name>
    <dbReference type="NCBI Taxonomy" id="2052148"/>
    <lineage>
        <taxon>Bacteria</taxon>
        <taxon>Bacteria division WOR-3</taxon>
    </lineage>
</organism>
<dbReference type="Gene3D" id="3.90.550.10">
    <property type="entry name" value="Spore Coat Polysaccharide Biosynthesis Protein SpsA, Chain A"/>
    <property type="match status" value="1"/>
</dbReference>
<feature type="transmembrane region" description="Helical" evidence="1">
    <location>
        <begin position="281"/>
        <end position="302"/>
    </location>
</feature>
<reference evidence="3" key="1">
    <citation type="journal article" date="2020" name="mSystems">
        <title>Genome- and Community-Level Interaction Insights into Carbon Utilization and Element Cycling Functions of Hydrothermarchaeota in Hydrothermal Sediment.</title>
        <authorList>
            <person name="Zhou Z."/>
            <person name="Liu Y."/>
            <person name="Xu W."/>
            <person name="Pan J."/>
            <person name="Luo Z.H."/>
            <person name="Li M."/>
        </authorList>
    </citation>
    <scope>NUCLEOTIDE SEQUENCE [LARGE SCALE GENOMIC DNA]</scope>
    <source>
        <strain evidence="3">SpSt-488</strain>
    </source>
</reference>
<dbReference type="GO" id="GO:0016740">
    <property type="term" value="F:transferase activity"/>
    <property type="evidence" value="ECO:0007669"/>
    <property type="project" value="UniProtKB-KW"/>
</dbReference>
<accession>A0A7C4GHK7</accession>
<dbReference type="AlphaFoldDB" id="A0A7C4GHK7"/>
<proteinExistence type="predicted"/>
<sequence length="312" mass="35637">MAAGDSVRTDTHRPARLLPFQDRRVPEVKLSVLIVTWNSSADIDTCLDSLNFSQPFEVIVVDNASTDDTRARLRQHQHLRVVLNDTNAGYARANNQAARMAQGEYILLLNPDTRVELGALDLLAGFLDSNPDFAAVAPRLVNPDGSTQLSVRGFPTFTSVLWEITGLPRLLPRCRLFGGWRRRWFDYDSPAEVAQPMASCLMLRRAVWNELGGFDESFPIFYNDVDLSRRLADSGYRTWFLSRARVVHRVGASTSQVRIRMLREASRSLFRYLRKHDHRAFWLKAAILLPLLEVVTLTRTLVWRLRRRSGTD</sequence>
<dbReference type="PANTHER" id="PTHR43179:SF7">
    <property type="entry name" value="RHAMNOSYLTRANSFERASE WBBL"/>
    <property type="match status" value="1"/>
</dbReference>
<feature type="domain" description="Glycosyltransferase 2-like" evidence="2">
    <location>
        <begin position="31"/>
        <end position="148"/>
    </location>
</feature>
<dbReference type="PANTHER" id="PTHR43179">
    <property type="entry name" value="RHAMNOSYLTRANSFERASE WBBL"/>
    <property type="match status" value="1"/>
</dbReference>
<dbReference type="InterPro" id="IPR029044">
    <property type="entry name" value="Nucleotide-diphossugar_trans"/>
</dbReference>
<gene>
    <name evidence="3" type="ORF">ENS41_08765</name>
</gene>
<evidence type="ECO:0000256" key="1">
    <source>
        <dbReference type="SAM" id="Phobius"/>
    </source>
</evidence>
<name>A0A7C4GHK7_UNCW3</name>